<organism evidence="1 2">
    <name type="scientific">Diphasiastrum complanatum</name>
    <name type="common">Issler's clubmoss</name>
    <name type="synonym">Lycopodium complanatum</name>
    <dbReference type="NCBI Taxonomy" id="34168"/>
    <lineage>
        <taxon>Eukaryota</taxon>
        <taxon>Viridiplantae</taxon>
        <taxon>Streptophyta</taxon>
        <taxon>Embryophyta</taxon>
        <taxon>Tracheophyta</taxon>
        <taxon>Lycopodiopsida</taxon>
        <taxon>Lycopodiales</taxon>
        <taxon>Lycopodiaceae</taxon>
        <taxon>Lycopodioideae</taxon>
        <taxon>Diphasiastrum</taxon>
    </lineage>
</organism>
<keyword evidence="2" id="KW-1185">Reference proteome</keyword>
<dbReference type="EMBL" id="CM055096">
    <property type="protein sequence ID" value="KAJ7556917.1"/>
    <property type="molecule type" value="Genomic_DNA"/>
</dbReference>
<accession>A0ACC2DRN3</accession>
<name>A0ACC2DRN3_DIPCM</name>
<sequence length="579" mass="64982">MTLGSFAGDAFQRGQMANGGQDPRSLVWNDGSEMIVNINDCQSRCPLNSDYQQIKGFFYTVYKSCAGHGFSGDTFHRGQHLWLNGRQALRSTVLQQTQFLKDAKIETLLCIPCKDGVLELGTVKQVQEDFNLIQSIFNFFDRKKILIAKDVCGSWFPEHLSESSIAQSCIHNEIINIPKLYETLESPNYSTLMDSDLQESNSFPLWQSRTNSFDSISQKPNTTLENDISNIYMLEDASSSLSSEILLLGTESNNVGESILTLLHENSTQHNSKILAQCQLQRPNQSLPHLSSINYGAHQVFENQSAFKKWHLNSSLSKGKSTQGHQRMLKCLQGFLRKMHATQIEEAKLDTFQISPLRRGLLKRNSSLSQKAVADNHKIAERKRRRKQSQQLSALKSLIPYALKGDKLSILQNAIAYLKHVKAKAEDLEQQSRELQSIIENKSLLIPLSQARADVEEVNPSPVTSIEEVFNAFKNQLASPSSLASICSGGCSMEIIKVGHLHERSLSIDICCRKNTSDIFIKIISSLLHMGLEVRSSFQASTLDKLYIYLTTFDKVGERDSQGLSTEVEKVLKNLISLD</sequence>
<evidence type="ECO:0000313" key="1">
    <source>
        <dbReference type="EMBL" id="KAJ7556917.1"/>
    </source>
</evidence>
<protein>
    <submittedName>
        <fullName evidence="1">Uncharacterized protein</fullName>
    </submittedName>
</protein>
<proteinExistence type="predicted"/>
<reference evidence="2" key="1">
    <citation type="journal article" date="2024" name="Proc. Natl. Acad. Sci. U.S.A.">
        <title>Extraordinary preservation of gene collinearity over three hundred million years revealed in homosporous lycophytes.</title>
        <authorList>
            <person name="Li C."/>
            <person name="Wickell D."/>
            <person name="Kuo L.Y."/>
            <person name="Chen X."/>
            <person name="Nie B."/>
            <person name="Liao X."/>
            <person name="Peng D."/>
            <person name="Ji J."/>
            <person name="Jenkins J."/>
            <person name="Williams M."/>
            <person name="Shu S."/>
            <person name="Plott C."/>
            <person name="Barry K."/>
            <person name="Rajasekar S."/>
            <person name="Grimwood J."/>
            <person name="Han X."/>
            <person name="Sun S."/>
            <person name="Hou Z."/>
            <person name="He W."/>
            <person name="Dai G."/>
            <person name="Sun C."/>
            <person name="Schmutz J."/>
            <person name="Leebens-Mack J.H."/>
            <person name="Li F.W."/>
            <person name="Wang L."/>
        </authorList>
    </citation>
    <scope>NUCLEOTIDE SEQUENCE [LARGE SCALE GENOMIC DNA]</scope>
    <source>
        <strain evidence="2">cv. PW_Plant_1</strain>
    </source>
</reference>
<comment type="caution">
    <text evidence="1">The sequence shown here is derived from an EMBL/GenBank/DDBJ whole genome shotgun (WGS) entry which is preliminary data.</text>
</comment>
<gene>
    <name evidence="1" type="ORF">O6H91_05G104400</name>
</gene>
<dbReference type="Proteomes" id="UP001162992">
    <property type="component" value="Chromosome 5"/>
</dbReference>
<evidence type="ECO:0000313" key="2">
    <source>
        <dbReference type="Proteomes" id="UP001162992"/>
    </source>
</evidence>